<organism evidence="1 2">
    <name type="scientific">Salix dunnii</name>
    <dbReference type="NCBI Taxonomy" id="1413687"/>
    <lineage>
        <taxon>Eukaryota</taxon>
        <taxon>Viridiplantae</taxon>
        <taxon>Streptophyta</taxon>
        <taxon>Embryophyta</taxon>
        <taxon>Tracheophyta</taxon>
        <taxon>Spermatophyta</taxon>
        <taxon>Magnoliopsida</taxon>
        <taxon>eudicotyledons</taxon>
        <taxon>Gunneridae</taxon>
        <taxon>Pentapetalae</taxon>
        <taxon>rosids</taxon>
        <taxon>fabids</taxon>
        <taxon>Malpighiales</taxon>
        <taxon>Salicaceae</taxon>
        <taxon>Saliceae</taxon>
        <taxon>Salix</taxon>
    </lineage>
</organism>
<dbReference type="Proteomes" id="UP000657918">
    <property type="component" value="Unassembled WGS sequence"/>
</dbReference>
<accession>A0A835KBN7</accession>
<keyword evidence="2" id="KW-1185">Reference proteome</keyword>
<comment type="caution">
    <text evidence="1">The sequence shown here is derived from an EMBL/GenBank/DDBJ whole genome shotgun (WGS) entry which is preliminary data.</text>
</comment>
<proteinExistence type="predicted"/>
<dbReference type="EMBL" id="JADGMS010000003">
    <property type="protein sequence ID" value="KAF9685533.1"/>
    <property type="molecule type" value="Genomic_DNA"/>
</dbReference>
<gene>
    <name evidence="1" type="ORF">SADUNF_Sadunf03G0064400</name>
</gene>
<protein>
    <submittedName>
        <fullName evidence="1">Uncharacterized protein</fullName>
    </submittedName>
</protein>
<sequence length="85" mass="9517">MKMMKYPACVRVLVFLEYNILSNLGRLGRTKSLTGSEESAYYQMLWLEPTSGNQFKSAMEAVSFPCGLLVKDIIVYSYSSNGSDS</sequence>
<evidence type="ECO:0000313" key="1">
    <source>
        <dbReference type="EMBL" id="KAF9685533.1"/>
    </source>
</evidence>
<reference evidence="1 2" key="1">
    <citation type="submission" date="2020-10" db="EMBL/GenBank/DDBJ databases">
        <title>Plant Genome Project.</title>
        <authorList>
            <person name="Zhang R.-G."/>
        </authorList>
    </citation>
    <scope>NUCLEOTIDE SEQUENCE [LARGE SCALE GENOMIC DNA]</scope>
    <source>
        <strain evidence="1">FAFU-HL-1</strain>
        <tissue evidence="1">Leaf</tissue>
    </source>
</reference>
<name>A0A835KBN7_9ROSI</name>
<dbReference type="AlphaFoldDB" id="A0A835KBN7"/>
<evidence type="ECO:0000313" key="2">
    <source>
        <dbReference type="Proteomes" id="UP000657918"/>
    </source>
</evidence>